<keyword evidence="3 6" id="KW-0812">Transmembrane</keyword>
<dbReference type="CDD" id="cd06581">
    <property type="entry name" value="TM_PBP1_LivM_like"/>
    <property type="match status" value="1"/>
</dbReference>
<dbReference type="PANTHER" id="PTHR30482:SF17">
    <property type="entry name" value="ABC TRANSPORTER ATP-BINDING PROTEIN"/>
    <property type="match status" value="1"/>
</dbReference>
<dbReference type="InterPro" id="IPR001851">
    <property type="entry name" value="ABC_transp_permease"/>
</dbReference>
<evidence type="ECO:0000256" key="3">
    <source>
        <dbReference type="ARBA" id="ARBA00022692"/>
    </source>
</evidence>
<comment type="caution">
    <text evidence="7">The sequence shown here is derived from an EMBL/GenBank/DDBJ whole genome shotgun (WGS) entry which is preliminary data.</text>
</comment>
<organism evidence="7">
    <name type="scientific">mine drainage metagenome</name>
    <dbReference type="NCBI Taxonomy" id="410659"/>
    <lineage>
        <taxon>unclassified sequences</taxon>
        <taxon>metagenomes</taxon>
        <taxon>ecological metagenomes</taxon>
    </lineage>
</organism>
<sequence length="213" mass="22470">MRAQGLTLLMLSIAVTEVLSSLANKYSGLTGGADGLSFTPGALFGRFEFDFYGQLGYIYAVCVFLVVFGMLRIVFASPFGLTARGIKESPARMRAIGTPVYWRLVSVYTFAGAIAGLAGALGAQSTALVSLNVYDFQRSAEAVIMLIIGGTGRLWGAVIGTIVFMTVHQVAASADPFDWLFVIGALVLAVVYIVPAGLLGLPEMVKKLTGGAR</sequence>
<dbReference type="GO" id="GO:0015658">
    <property type="term" value="F:branched-chain amino acid transmembrane transporter activity"/>
    <property type="evidence" value="ECO:0007669"/>
    <property type="project" value="InterPro"/>
</dbReference>
<dbReference type="PANTHER" id="PTHR30482">
    <property type="entry name" value="HIGH-AFFINITY BRANCHED-CHAIN AMINO ACID TRANSPORT SYSTEM PERMEASE"/>
    <property type="match status" value="1"/>
</dbReference>
<evidence type="ECO:0000256" key="1">
    <source>
        <dbReference type="ARBA" id="ARBA00004651"/>
    </source>
</evidence>
<name>A0A1J5P8N4_9ZZZZ</name>
<evidence type="ECO:0000313" key="7">
    <source>
        <dbReference type="EMBL" id="OIQ67104.1"/>
    </source>
</evidence>
<accession>A0A1J5P8N4</accession>
<evidence type="ECO:0000256" key="2">
    <source>
        <dbReference type="ARBA" id="ARBA00022475"/>
    </source>
</evidence>
<reference evidence="7" key="1">
    <citation type="submission" date="2016-10" db="EMBL/GenBank/DDBJ databases">
        <title>Sequence of Gallionella enrichment culture.</title>
        <authorList>
            <person name="Poehlein A."/>
            <person name="Muehling M."/>
            <person name="Daniel R."/>
        </authorList>
    </citation>
    <scope>NUCLEOTIDE SEQUENCE</scope>
</reference>
<keyword evidence="4 6" id="KW-1133">Transmembrane helix</keyword>
<keyword evidence="2" id="KW-1003">Cell membrane</keyword>
<dbReference type="Pfam" id="PF02653">
    <property type="entry name" value="BPD_transp_2"/>
    <property type="match status" value="1"/>
</dbReference>
<evidence type="ECO:0000256" key="6">
    <source>
        <dbReference type="SAM" id="Phobius"/>
    </source>
</evidence>
<dbReference type="EMBL" id="MLJW01006149">
    <property type="protein sequence ID" value="OIQ67104.1"/>
    <property type="molecule type" value="Genomic_DNA"/>
</dbReference>
<feature type="transmembrane region" description="Helical" evidence="6">
    <location>
        <begin position="100"/>
        <end position="123"/>
    </location>
</feature>
<evidence type="ECO:0000256" key="4">
    <source>
        <dbReference type="ARBA" id="ARBA00022989"/>
    </source>
</evidence>
<gene>
    <name evidence="7" type="ORF">GALL_513190</name>
</gene>
<dbReference type="InterPro" id="IPR043428">
    <property type="entry name" value="LivM-like"/>
</dbReference>
<protein>
    <submittedName>
        <fullName evidence="7">Leucine/isoleucine/valine transporter permease subunit</fullName>
    </submittedName>
</protein>
<feature type="transmembrane region" description="Helical" evidence="6">
    <location>
        <begin position="143"/>
        <end position="167"/>
    </location>
</feature>
<feature type="transmembrane region" description="Helical" evidence="6">
    <location>
        <begin position="57"/>
        <end position="79"/>
    </location>
</feature>
<evidence type="ECO:0000256" key="5">
    <source>
        <dbReference type="ARBA" id="ARBA00023136"/>
    </source>
</evidence>
<feature type="transmembrane region" description="Helical" evidence="6">
    <location>
        <begin position="179"/>
        <end position="201"/>
    </location>
</feature>
<keyword evidence="5 6" id="KW-0472">Membrane</keyword>
<dbReference type="GO" id="GO:0005886">
    <property type="term" value="C:plasma membrane"/>
    <property type="evidence" value="ECO:0007669"/>
    <property type="project" value="UniProtKB-SubCell"/>
</dbReference>
<comment type="subcellular location">
    <subcellularLocation>
        <location evidence="1">Cell membrane</location>
        <topology evidence="1">Multi-pass membrane protein</topology>
    </subcellularLocation>
</comment>
<proteinExistence type="predicted"/>
<dbReference type="AlphaFoldDB" id="A0A1J5P8N4"/>